<dbReference type="Gene3D" id="3.30.420.10">
    <property type="entry name" value="Ribonuclease H-like superfamily/Ribonuclease H"/>
    <property type="match status" value="1"/>
</dbReference>
<organism evidence="3 4">
    <name type="scientific">Deinococcus rubellus</name>
    <dbReference type="NCBI Taxonomy" id="1889240"/>
    <lineage>
        <taxon>Bacteria</taxon>
        <taxon>Thermotogati</taxon>
        <taxon>Deinococcota</taxon>
        <taxon>Deinococci</taxon>
        <taxon>Deinococcales</taxon>
        <taxon>Deinococcaceae</taxon>
        <taxon>Deinococcus</taxon>
    </lineage>
</organism>
<dbReference type="InterPro" id="IPR047655">
    <property type="entry name" value="Transpos_IS630-like"/>
</dbReference>
<feature type="domain" description="Tc1-like transposase DDE" evidence="1">
    <location>
        <begin position="166"/>
        <end position="307"/>
    </location>
</feature>
<evidence type="ECO:0000313" key="4">
    <source>
        <dbReference type="Proteomes" id="UP001060261"/>
    </source>
</evidence>
<dbReference type="Proteomes" id="UP001060261">
    <property type="component" value="Chromosome"/>
</dbReference>
<feature type="domain" description="Winged helix-turn helix" evidence="2">
    <location>
        <begin position="94"/>
        <end position="150"/>
    </location>
</feature>
<dbReference type="Pfam" id="PF13358">
    <property type="entry name" value="DDE_3"/>
    <property type="match status" value="1"/>
</dbReference>
<keyword evidence="4" id="KW-1185">Reference proteome</keyword>
<sequence>MAAWQPSKYTRAQLEERRLAALPIIQAGDTPNQQIADTFGVSINTIYSWKERLRYQGGLEATPTTGRPSRLTSEQRQQLCTLLQEGARAHHFPDETWTTPRVRDLIGRQLGVWYHVDHVRKLLHQLGFSLQRPQKGALEQNEQAVRTWVQITRPEVKKKVEDGATLIYLDEVGFSLKGVVRRTWAVRGKTPVVRLPASWHKLSTIGAITSKGQFLQHTQSGSIKTPDVLRFLDHLLHHISGDLVLVLDNAAIHRAKAVSAFVETHPRLSLVYLPPYSPELNPIEKVWAYIKRNILRNFCAKTTKELKTRLRSGWQRIRYIRLPQRLMAQTPI</sequence>
<dbReference type="Pfam" id="PF13592">
    <property type="entry name" value="HTH_33"/>
    <property type="match status" value="1"/>
</dbReference>
<dbReference type="NCBIfam" id="NF033545">
    <property type="entry name" value="transpos_IS630"/>
    <property type="match status" value="1"/>
</dbReference>
<dbReference type="SUPFAM" id="SSF46689">
    <property type="entry name" value="Homeodomain-like"/>
    <property type="match status" value="1"/>
</dbReference>
<dbReference type="RefSeq" id="WP_260559698.1">
    <property type="nucleotide sequence ID" value="NZ_CP104213.1"/>
</dbReference>
<evidence type="ECO:0000259" key="2">
    <source>
        <dbReference type="Pfam" id="PF13592"/>
    </source>
</evidence>
<evidence type="ECO:0000313" key="3">
    <source>
        <dbReference type="EMBL" id="UWX63410.1"/>
    </source>
</evidence>
<dbReference type="InterPro" id="IPR038717">
    <property type="entry name" value="Tc1-like_DDE_dom"/>
</dbReference>
<dbReference type="EMBL" id="CP104213">
    <property type="protein sequence ID" value="UWX63410.1"/>
    <property type="molecule type" value="Genomic_DNA"/>
</dbReference>
<evidence type="ECO:0000259" key="1">
    <source>
        <dbReference type="Pfam" id="PF13358"/>
    </source>
</evidence>
<dbReference type="InterPro" id="IPR036397">
    <property type="entry name" value="RNaseH_sf"/>
</dbReference>
<dbReference type="InterPro" id="IPR025959">
    <property type="entry name" value="Winged_HTH_dom"/>
</dbReference>
<dbReference type="PANTHER" id="PTHR46564:SF1">
    <property type="entry name" value="TRANSPOSASE"/>
    <property type="match status" value="1"/>
</dbReference>
<name>A0ABY5YEB1_9DEIO</name>
<gene>
    <name evidence="3" type="ORF">N0D28_11725</name>
</gene>
<proteinExistence type="predicted"/>
<dbReference type="InterPro" id="IPR009057">
    <property type="entry name" value="Homeodomain-like_sf"/>
</dbReference>
<dbReference type="PANTHER" id="PTHR46564">
    <property type="entry name" value="TRANSPOSASE"/>
    <property type="match status" value="1"/>
</dbReference>
<accession>A0ABY5YEB1</accession>
<reference evidence="3" key="1">
    <citation type="submission" date="2022-09" db="EMBL/GenBank/DDBJ databases">
        <title>genome sequence of Deinococcus rubellus.</title>
        <authorList>
            <person name="Srinivasan S."/>
        </authorList>
    </citation>
    <scope>NUCLEOTIDE SEQUENCE</scope>
    <source>
        <strain evidence="3">Ant6</strain>
    </source>
</reference>
<protein>
    <submittedName>
        <fullName evidence="3">IS630 family transposase</fullName>
    </submittedName>
</protein>